<evidence type="ECO:0000313" key="7">
    <source>
        <dbReference type="EMBL" id="SEE79460.1"/>
    </source>
</evidence>
<protein>
    <recommendedName>
        <fullName evidence="6">Trehalose 6-phosphate phosphatase</fullName>
        <ecNumber evidence="6">3.1.3.12</ecNumber>
    </recommendedName>
</protein>
<accession>A0A1H5LR54</accession>
<dbReference type="RefSeq" id="WP_074711883.1">
    <property type="nucleotide sequence ID" value="NZ_FNTV01000001.1"/>
</dbReference>
<dbReference type="Proteomes" id="UP000182725">
    <property type="component" value="Unassembled WGS sequence"/>
</dbReference>
<name>A0A1H5LR54_9MICC</name>
<dbReference type="EC" id="3.1.3.12" evidence="6"/>
<dbReference type="Gene3D" id="3.30.70.1020">
    <property type="entry name" value="Trehalose-6-phosphate phosphatase related protein, domain 2"/>
    <property type="match status" value="1"/>
</dbReference>
<evidence type="ECO:0000256" key="3">
    <source>
        <dbReference type="ARBA" id="ARBA00008770"/>
    </source>
</evidence>
<evidence type="ECO:0000256" key="1">
    <source>
        <dbReference type="ARBA" id="ARBA00000500"/>
    </source>
</evidence>
<dbReference type="InterPro" id="IPR003337">
    <property type="entry name" value="Trehalose_PPase"/>
</dbReference>
<dbReference type="UniPathway" id="UPA00299"/>
<evidence type="ECO:0000256" key="4">
    <source>
        <dbReference type="ARBA" id="ARBA00022801"/>
    </source>
</evidence>
<keyword evidence="6" id="KW-0460">Magnesium</keyword>
<dbReference type="InterPro" id="IPR036412">
    <property type="entry name" value="HAD-like_sf"/>
</dbReference>
<evidence type="ECO:0000256" key="5">
    <source>
        <dbReference type="ARBA" id="ARBA00024179"/>
    </source>
</evidence>
<dbReference type="GO" id="GO:0004805">
    <property type="term" value="F:trehalose-phosphatase activity"/>
    <property type="evidence" value="ECO:0007669"/>
    <property type="project" value="UniProtKB-EC"/>
</dbReference>
<dbReference type="NCBIfam" id="TIGR00685">
    <property type="entry name" value="T6PP"/>
    <property type="match status" value="1"/>
</dbReference>
<dbReference type="Gene3D" id="3.40.50.1000">
    <property type="entry name" value="HAD superfamily/HAD-like"/>
    <property type="match status" value="1"/>
</dbReference>
<dbReference type="NCBIfam" id="TIGR01484">
    <property type="entry name" value="HAD-SF-IIB"/>
    <property type="match status" value="1"/>
</dbReference>
<keyword evidence="4 6" id="KW-0378">Hydrolase</keyword>
<dbReference type="Pfam" id="PF02358">
    <property type="entry name" value="Trehalose_PPase"/>
    <property type="match status" value="1"/>
</dbReference>
<reference evidence="7 8" key="1">
    <citation type="submission" date="2016-10" db="EMBL/GenBank/DDBJ databases">
        <authorList>
            <person name="de Groot N.N."/>
        </authorList>
    </citation>
    <scope>NUCLEOTIDE SEQUENCE [LARGE SCALE GENOMIC DNA]</scope>
    <source>
        <strain evidence="7 8">DSM 22274</strain>
    </source>
</reference>
<comment type="similarity">
    <text evidence="3 6">Belongs to the trehalose phosphatase family.</text>
</comment>
<comment type="catalytic activity">
    <reaction evidence="1 6">
        <text>alpha,alpha-trehalose 6-phosphate + H2O = alpha,alpha-trehalose + phosphate</text>
        <dbReference type="Rhea" id="RHEA:23420"/>
        <dbReference type="ChEBI" id="CHEBI:15377"/>
        <dbReference type="ChEBI" id="CHEBI:16551"/>
        <dbReference type="ChEBI" id="CHEBI:43474"/>
        <dbReference type="ChEBI" id="CHEBI:58429"/>
        <dbReference type="EC" id="3.1.3.12"/>
    </reaction>
</comment>
<organism evidence="7 8">
    <name type="scientific">Arthrobacter alpinus</name>
    <dbReference type="NCBI Taxonomy" id="656366"/>
    <lineage>
        <taxon>Bacteria</taxon>
        <taxon>Bacillati</taxon>
        <taxon>Actinomycetota</taxon>
        <taxon>Actinomycetes</taxon>
        <taxon>Micrococcales</taxon>
        <taxon>Micrococcaceae</taxon>
        <taxon>Arthrobacter</taxon>
    </lineage>
</organism>
<dbReference type="SUPFAM" id="SSF56784">
    <property type="entry name" value="HAD-like"/>
    <property type="match status" value="1"/>
</dbReference>
<gene>
    <name evidence="7" type="ORF">SAMN04489740_2563</name>
</gene>
<proteinExistence type="inferred from homology"/>
<dbReference type="GO" id="GO:0046872">
    <property type="term" value="F:metal ion binding"/>
    <property type="evidence" value="ECO:0007669"/>
    <property type="project" value="UniProtKB-KW"/>
</dbReference>
<dbReference type="InterPro" id="IPR006379">
    <property type="entry name" value="HAD-SF_hydro_IIB"/>
</dbReference>
<sequence length="266" mass="27754">MRQPLAQLPAELESAIHRIAQTPHLLLALDFDGTMAPIVEHAADARPLPRTAAALAALSALEGTTTALVSGRALGSLRMVAAPPAPTLLVGSHGAETWLGPDSPPLVLTAEQSATLELARAAVAQATSLYKGTVAEDKPAGVALHYRLASKADGHAAVELVMEALSGNPAIHISTGKKVLEISVIKANKGQSLAALREYTQATATLFAGDDVTDEHGFEVLRPGDVGIKVGKSQTHAEFRIPKPQDLPMVLELLLAARSNGRPHTT</sequence>
<dbReference type="AlphaFoldDB" id="A0A1H5LR54"/>
<comment type="pathway">
    <text evidence="2 6">Glycan biosynthesis; trehalose biosynthesis.</text>
</comment>
<evidence type="ECO:0000256" key="2">
    <source>
        <dbReference type="ARBA" id="ARBA00005199"/>
    </source>
</evidence>
<dbReference type="InterPro" id="IPR023214">
    <property type="entry name" value="HAD_sf"/>
</dbReference>
<dbReference type="PANTHER" id="PTHR43768:SF3">
    <property type="entry name" value="TREHALOSE 6-PHOSPHATE PHOSPHATASE"/>
    <property type="match status" value="1"/>
</dbReference>
<dbReference type="PANTHER" id="PTHR43768">
    <property type="entry name" value="TREHALOSE 6-PHOSPHATE PHOSPHATASE"/>
    <property type="match status" value="1"/>
</dbReference>
<comment type="cofactor">
    <cofactor evidence="6">
        <name>Mg(2+)</name>
        <dbReference type="ChEBI" id="CHEBI:18420"/>
    </cofactor>
</comment>
<dbReference type="EMBL" id="FNTV01000001">
    <property type="protein sequence ID" value="SEE79460.1"/>
    <property type="molecule type" value="Genomic_DNA"/>
</dbReference>
<evidence type="ECO:0000313" key="8">
    <source>
        <dbReference type="Proteomes" id="UP000182725"/>
    </source>
</evidence>
<dbReference type="InterPro" id="IPR044651">
    <property type="entry name" value="OTSB-like"/>
</dbReference>
<dbReference type="GO" id="GO:0005992">
    <property type="term" value="P:trehalose biosynthetic process"/>
    <property type="evidence" value="ECO:0007669"/>
    <property type="project" value="UniProtKB-UniPathway"/>
</dbReference>
<keyword evidence="6" id="KW-0479">Metal-binding</keyword>
<evidence type="ECO:0000256" key="6">
    <source>
        <dbReference type="RuleBase" id="RU361117"/>
    </source>
</evidence>
<comment type="function">
    <text evidence="5 6">Removes the phosphate from trehalose 6-phosphate to produce free trehalose.</text>
</comment>